<proteinExistence type="predicted"/>
<keyword evidence="2" id="KW-1185">Reference proteome</keyword>
<reference evidence="1 2" key="1">
    <citation type="journal article" date="2020" name="Cell">
        <title>Large-Scale Comparative Analyses of Tick Genomes Elucidate Their Genetic Diversity and Vector Capacities.</title>
        <authorList>
            <consortium name="Tick Genome and Microbiome Consortium (TIGMIC)"/>
            <person name="Jia N."/>
            <person name="Wang J."/>
            <person name="Shi W."/>
            <person name="Du L."/>
            <person name="Sun Y."/>
            <person name="Zhan W."/>
            <person name="Jiang J.F."/>
            <person name="Wang Q."/>
            <person name="Zhang B."/>
            <person name="Ji P."/>
            <person name="Bell-Sakyi L."/>
            <person name="Cui X.M."/>
            <person name="Yuan T.T."/>
            <person name="Jiang B.G."/>
            <person name="Yang W.F."/>
            <person name="Lam T.T."/>
            <person name="Chang Q.C."/>
            <person name="Ding S.J."/>
            <person name="Wang X.J."/>
            <person name="Zhu J.G."/>
            <person name="Ruan X.D."/>
            <person name="Zhao L."/>
            <person name="Wei J.T."/>
            <person name="Ye R.Z."/>
            <person name="Que T.C."/>
            <person name="Du C.H."/>
            <person name="Zhou Y.H."/>
            <person name="Cheng J.X."/>
            <person name="Dai P.F."/>
            <person name="Guo W.B."/>
            <person name="Han X.H."/>
            <person name="Huang E.J."/>
            <person name="Li L.F."/>
            <person name="Wei W."/>
            <person name="Gao Y.C."/>
            <person name="Liu J.Z."/>
            <person name="Shao H.Z."/>
            <person name="Wang X."/>
            <person name="Wang C.C."/>
            <person name="Yang T.C."/>
            <person name="Huo Q.B."/>
            <person name="Li W."/>
            <person name="Chen H.Y."/>
            <person name="Chen S.E."/>
            <person name="Zhou L.G."/>
            <person name="Ni X.B."/>
            <person name="Tian J.H."/>
            <person name="Sheng Y."/>
            <person name="Liu T."/>
            <person name="Pan Y.S."/>
            <person name="Xia L.Y."/>
            <person name="Li J."/>
            <person name="Zhao F."/>
            <person name="Cao W.C."/>
        </authorList>
    </citation>
    <scope>NUCLEOTIDE SEQUENCE [LARGE SCALE GENOMIC DNA]</scope>
    <source>
        <strain evidence="1">Iper-2018</strain>
    </source>
</reference>
<dbReference type="EMBL" id="JABSTQ010009736">
    <property type="protein sequence ID" value="KAG0426273.1"/>
    <property type="molecule type" value="Genomic_DNA"/>
</dbReference>
<accession>A0AC60PYL4</accession>
<name>A0AC60PYL4_IXOPE</name>
<gene>
    <name evidence="1" type="ORF">HPB47_026611</name>
</gene>
<sequence length="255" mass="27675">MWPDFPSLYWDVDVCVSRSPSTTWDFEKSLGSLNFAHVMQVCIPNAYRLPDYVRNLFLAQQYQVVRSLTLKELVAWDFLVAFVKRGSLFGLSVNTDLSTGQCVAVTPDVGRVLRRAKAALWSASSLGSPSTVSSVGGLVRHPLFCWSRHLELSVSSRAPHEPLPSSSSPLSAPSLRVPCGSLSPTLPSPQASKSGGVRSIRSHWAESLDSRSLISASLVTVDVRQVVRELLVGGLDELPLPPQVRGQVAVRLLGG</sequence>
<protein>
    <submittedName>
        <fullName evidence="1">Uncharacterized protein</fullName>
    </submittedName>
</protein>
<comment type="caution">
    <text evidence="1">The sequence shown here is derived from an EMBL/GenBank/DDBJ whole genome shotgun (WGS) entry which is preliminary data.</text>
</comment>
<evidence type="ECO:0000313" key="1">
    <source>
        <dbReference type="EMBL" id="KAG0426273.1"/>
    </source>
</evidence>
<dbReference type="Proteomes" id="UP000805193">
    <property type="component" value="Unassembled WGS sequence"/>
</dbReference>
<organism evidence="1 2">
    <name type="scientific">Ixodes persulcatus</name>
    <name type="common">Taiga tick</name>
    <dbReference type="NCBI Taxonomy" id="34615"/>
    <lineage>
        <taxon>Eukaryota</taxon>
        <taxon>Metazoa</taxon>
        <taxon>Ecdysozoa</taxon>
        <taxon>Arthropoda</taxon>
        <taxon>Chelicerata</taxon>
        <taxon>Arachnida</taxon>
        <taxon>Acari</taxon>
        <taxon>Parasitiformes</taxon>
        <taxon>Ixodida</taxon>
        <taxon>Ixodoidea</taxon>
        <taxon>Ixodidae</taxon>
        <taxon>Ixodinae</taxon>
        <taxon>Ixodes</taxon>
    </lineage>
</organism>
<evidence type="ECO:0000313" key="2">
    <source>
        <dbReference type="Proteomes" id="UP000805193"/>
    </source>
</evidence>